<evidence type="ECO:0000256" key="1">
    <source>
        <dbReference type="SAM" id="SignalP"/>
    </source>
</evidence>
<protein>
    <submittedName>
        <fullName evidence="4">Carboxymuconolactone decarboxylase family protein</fullName>
    </submittedName>
</protein>
<dbReference type="InterPro" id="IPR000383">
    <property type="entry name" value="Xaa-Pro-like_dom"/>
</dbReference>
<dbReference type="SUPFAM" id="SSF53474">
    <property type="entry name" value="alpha/beta-Hydrolases"/>
    <property type="match status" value="1"/>
</dbReference>
<feature type="signal peptide" evidence="1">
    <location>
        <begin position="1"/>
        <end position="25"/>
    </location>
</feature>
<dbReference type="InterPro" id="IPR029032">
    <property type="entry name" value="AhpD-like"/>
</dbReference>
<feature type="chain" id="PRO_5045220074" evidence="1">
    <location>
        <begin position="26"/>
        <end position="575"/>
    </location>
</feature>
<evidence type="ECO:0000313" key="5">
    <source>
        <dbReference type="Proteomes" id="UP001595719"/>
    </source>
</evidence>
<dbReference type="Gene3D" id="3.40.50.1820">
    <property type="entry name" value="alpha/beta hydrolase"/>
    <property type="match status" value="1"/>
</dbReference>
<feature type="domain" description="Carboxymuconolactone decarboxylase-like" evidence="3">
    <location>
        <begin position="29"/>
        <end position="95"/>
    </location>
</feature>
<accession>A0ABV8VZN0</accession>
<proteinExistence type="predicted"/>
<dbReference type="InterPro" id="IPR051411">
    <property type="entry name" value="Polyketide_trans_af380"/>
</dbReference>
<dbReference type="Gene3D" id="1.20.1290.10">
    <property type="entry name" value="AhpD-like"/>
    <property type="match status" value="1"/>
</dbReference>
<dbReference type="Pfam" id="PF02129">
    <property type="entry name" value="Peptidase_S15"/>
    <property type="match status" value="1"/>
</dbReference>
<dbReference type="PANTHER" id="PTHR47751:SF1">
    <property type="entry name" value="SUPERFAMILY HYDROLASE, PUTATIVE (AFU_ORTHOLOGUE AFUA_2G16580)-RELATED"/>
    <property type="match status" value="1"/>
</dbReference>
<name>A0ABV8VZN0_9FLAO</name>
<organism evidence="4 5">
    <name type="scientific">Flavobacterium quisquiliarum</name>
    <dbReference type="NCBI Taxonomy" id="1834436"/>
    <lineage>
        <taxon>Bacteria</taxon>
        <taxon>Pseudomonadati</taxon>
        <taxon>Bacteroidota</taxon>
        <taxon>Flavobacteriia</taxon>
        <taxon>Flavobacteriales</taxon>
        <taxon>Flavobacteriaceae</taxon>
        <taxon>Flavobacterium</taxon>
    </lineage>
</organism>
<dbReference type="Proteomes" id="UP001595719">
    <property type="component" value="Unassembled WGS sequence"/>
</dbReference>
<evidence type="ECO:0000259" key="2">
    <source>
        <dbReference type="Pfam" id="PF02129"/>
    </source>
</evidence>
<dbReference type="EMBL" id="JBHSCO010000001">
    <property type="protein sequence ID" value="MFC4389969.1"/>
    <property type="molecule type" value="Genomic_DNA"/>
</dbReference>
<evidence type="ECO:0000313" key="4">
    <source>
        <dbReference type="EMBL" id="MFC4389969.1"/>
    </source>
</evidence>
<evidence type="ECO:0000259" key="3">
    <source>
        <dbReference type="Pfam" id="PF02627"/>
    </source>
</evidence>
<feature type="domain" description="Xaa-Pro dipeptidyl-peptidase-like" evidence="2">
    <location>
        <begin position="281"/>
        <end position="462"/>
    </location>
</feature>
<feature type="domain" description="Carboxymuconolactone decarboxylase-like" evidence="3">
    <location>
        <begin position="158"/>
        <end position="212"/>
    </location>
</feature>
<dbReference type="PANTHER" id="PTHR47751">
    <property type="entry name" value="SUPERFAMILY HYDROLASE, PUTATIVE (AFU_ORTHOLOGUE AFUA_2G16580)-RELATED"/>
    <property type="match status" value="1"/>
</dbReference>
<reference evidence="5" key="1">
    <citation type="journal article" date="2019" name="Int. J. Syst. Evol. Microbiol.">
        <title>The Global Catalogue of Microorganisms (GCM) 10K type strain sequencing project: providing services to taxonomists for standard genome sequencing and annotation.</title>
        <authorList>
            <consortium name="The Broad Institute Genomics Platform"/>
            <consortium name="The Broad Institute Genome Sequencing Center for Infectious Disease"/>
            <person name="Wu L."/>
            <person name="Ma J."/>
        </authorList>
    </citation>
    <scope>NUCLEOTIDE SEQUENCE [LARGE SCALE GENOMIC DNA]</scope>
    <source>
        <strain evidence="5">CGMCC 1.15345</strain>
    </source>
</reference>
<dbReference type="Gene3D" id="1.10.10.800">
    <property type="match status" value="1"/>
</dbReference>
<sequence length="575" mass="63330">MKQLKALSLLVLLTVQFGNIISLHAQTNMKADHPLNSKELSLVPIAGFTAKGDMPQLRTSLNSGLDAGLSINEIKEVLIQLYAYAGFPRALNALGTFRTVLEERKKNGRNDLAGKPSATFITNENRLKKGTAIQAKLLGSDMKTSTADFVPIIDVFLKEHLFADIFGRDLLDFKTREIVTIAALASLGNADPQLRSHINVGIYNGLTKNQLYSISELLKDKIGPAESSLMKEILKNIYMKENENTKSQNNPFTLVYDGAITENIKGRVNIHPVSYKIKDITIAANVYTPSNYNSTAKYPAIVIAHPNGGVKEQVAGLYAQYLAEQGYITIAADAAYQGASSGFPRNVDKPANRIEDIYAMADYISGYAGVDSKRLGLLGICGGGGYSLKAAQSDKRFKSVATLSMFNSGLVRRNGYMNSQLSTIQDRLKQASDARAQEAAGGEILYSNSNAKPFTDEQIAKMPDLYRQGMEYYGKTYAHPNSTGNYTLSSLLDLMTWDASTNMDLIEQPLLMIAGSKADSYYMTEDAFGKAVNAKNKELFLIEGATHIETYWKLQYVRQAVDKLTEFYTKFLQTN</sequence>
<gene>
    <name evidence="4" type="ORF">ACFOY0_03075</name>
</gene>
<dbReference type="SUPFAM" id="SSF69118">
    <property type="entry name" value="AhpD-like"/>
    <property type="match status" value="1"/>
</dbReference>
<dbReference type="Pfam" id="PF02627">
    <property type="entry name" value="CMD"/>
    <property type="match status" value="2"/>
</dbReference>
<dbReference type="InterPro" id="IPR003779">
    <property type="entry name" value="CMD-like"/>
</dbReference>
<dbReference type="InterPro" id="IPR029058">
    <property type="entry name" value="AB_hydrolase_fold"/>
</dbReference>
<comment type="caution">
    <text evidence="4">The sequence shown here is derived from an EMBL/GenBank/DDBJ whole genome shotgun (WGS) entry which is preliminary data.</text>
</comment>
<keyword evidence="1" id="KW-0732">Signal</keyword>
<dbReference type="RefSeq" id="WP_179003743.1">
    <property type="nucleotide sequence ID" value="NZ_JBHSCO010000001.1"/>
</dbReference>
<keyword evidence="5" id="KW-1185">Reference proteome</keyword>